<keyword evidence="1" id="KW-0732">Signal</keyword>
<evidence type="ECO:0000256" key="1">
    <source>
        <dbReference type="SAM" id="SignalP"/>
    </source>
</evidence>
<name>A0ABW9A2W1_9BURK</name>
<keyword evidence="3" id="KW-1185">Reference proteome</keyword>
<protein>
    <recommendedName>
        <fullName evidence="4">DUF4398 domain-containing protein</fullName>
    </recommendedName>
</protein>
<proteinExistence type="predicted"/>
<accession>A0ABW9A2W1</accession>
<evidence type="ECO:0008006" key="4">
    <source>
        <dbReference type="Google" id="ProtNLM"/>
    </source>
</evidence>
<comment type="caution">
    <text evidence="2">The sequence shown here is derived from an EMBL/GenBank/DDBJ whole genome shotgun (WGS) entry which is preliminary data.</text>
</comment>
<feature type="signal peptide" evidence="1">
    <location>
        <begin position="1"/>
        <end position="25"/>
    </location>
</feature>
<feature type="chain" id="PRO_5045105964" description="DUF4398 domain-containing protein" evidence="1">
    <location>
        <begin position="26"/>
        <end position="101"/>
    </location>
</feature>
<sequence>MKKNIFLSASFLFAATCFSAGLAHAAEEDVTNKDPARWYKADETPKARNQNFIKEANAAYAQALQECKDSKGAEAKACRLEAKDNLNRDKARAKRILESSS</sequence>
<dbReference type="EMBL" id="JAQQFM010000001">
    <property type="protein sequence ID" value="MFL9923223.1"/>
    <property type="molecule type" value="Genomic_DNA"/>
</dbReference>
<dbReference type="Proteomes" id="UP001629246">
    <property type="component" value="Unassembled WGS sequence"/>
</dbReference>
<reference evidence="2 3" key="1">
    <citation type="journal article" date="2024" name="Chem. Sci.">
        <title>Discovery of megapolipeptins by genome mining of a Burkholderiales bacteria collection.</title>
        <authorList>
            <person name="Paulo B.S."/>
            <person name="Recchia M.J.J."/>
            <person name="Lee S."/>
            <person name="Fergusson C.H."/>
            <person name="Romanowski S.B."/>
            <person name="Hernandez A."/>
            <person name="Krull N."/>
            <person name="Liu D.Y."/>
            <person name="Cavanagh H."/>
            <person name="Bos A."/>
            <person name="Gray C.A."/>
            <person name="Murphy B.T."/>
            <person name="Linington R.G."/>
            <person name="Eustaquio A.S."/>
        </authorList>
    </citation>
    <scope>NUCLEOTIDE SEQUENCE [LARGE SCALE GENOMIC DNA]</scope>
    <source>
        <strain evidence="2 3">RL21-008-BIB-A</strain>
    </source>
</reference>
<organism evidence="2 3">
    <name type="scientific">Herbaspirillum lusitanum</name>
    <dbReference type="NCBI Taxonomy" id="213312"/>
    <lineage>
        <taxon>Bacteria</taxon>
        <taxon>Pseudomonadati</taxon>
        <taxon>Pseudomonadota</taxon>
        <taxon>Betaproteobacteria</taxon>
        <taxon>Burkholderiales</taxon>
        <taxon>Oxalobacteraceae</taxon>
        <taxon>Herbaspirillum</taxon>
    </lineage>
</organism>
<dbReference type="RefSeq" id="WP_408154625.1">
    <property type="nucleotide sequence ID" value="NZ_JAQQFM010000001.1"/>
</dbReference>
<gene>
    <name evidence="2" type="ORF">PQR62_03025</name>
</gene>
<evidence type="ECO:0000313" key="3">
    <source>
        <dbReference type="Proteomes" id="UP001629246"/>
    </source>
</evidence>
<evidence type="ECO:0000313" key="2">
    <source>
        <dbReference type="EMBL" id="MFL9923223.1"/>
    </source>
</evidence>